<proteinExistence type="predicted"/>
<comment type="caution">
    <text evidence="2">The sequence shown here is derived from an EMBL/GenBank/DDBJ whole genome shotgun (WGS) entry which is preliminary data.</text>
</comment>
<dbReference type="InterPro" id="IPR050228">
    <property type="entry name" value="Carboxylesterase_BioH"/>
</dbReference>
<accession>A0A8X8KNE4</accession>
<organism evidence="2 3">
    <name type="scientific">Fertoeibacter niger</name>
    <dbReference type="NCBI Taxonomy" id="2656921"/>
    <lineage>
        <taxon>Bacteria</taxon>
        <taxon>Pseudomonadati</taxon>
        <taxon>Pseudomonadota</taxon>
        <taxon>Alphaproteobacteria</taxon>
        <taxon>Rhodobacterales</taxon>
        <taxon>Paracoccaceae</taxon>
        <taxon>Fertoeibacter</taxon>
    </lineage>
</organism>
<sequence>MMPLVLIPGMMCDARLFAPQMAAFARCPLLHAPCTEADSVEGLAAAVLAVAPPRFALAGLSMGGIVAMEVLRQAPGRVAKLALLDTNPLAETAQVQARRPAQIAEAIAGGLDRVMQRDMIPHYLADAESQPGIAALCLDMALGLGPEVFARQSRALATRPDQTATLAAFHGPALVLTGAHDRLCPMERHALMHRLMPQSRLVVIDGAGHLPVLEKPMETTAALRRWWEE</sequence>
<dbReference type="PRINTS" id="PR00111">
    <property type="entry name" value="ABHYDROLASE"/>
</dbReference>
<name>A0A8X8KNE4_9RHOB</name>
<gene>
    <name evidence="2" type="ORF">GEU84_004830</name>
</gene>
<keyword evidence="2" id="KW-0378">Hydrolase</keyword>
<dbReference type="PANTHER" id="PTHR43194">
    <property type="entry name" value="HYDROLASE ALPHA/BETA FOLD FAMILY"/>
    <property type="match status" value="1"/>
</dbReference>
<evidence type="ECO:0000259" key="1">
    <source>
        <dbReference type="Pfam" id="PF12697"/>
    </source>
</evidence>
<feature type="domain" description="AB hydrolase-1" evidence="1">
    <location>
        <begin position="36"/>
        <end position="222"/>
    </location>
</feature>
<reference evidence="2" key="1">
    <citation type="submission" date="2020-05" db="EMBL/GenBank/DDBJ databases">
        <title>Fertoebacter nigrum gen. nov., sp. nov., a new member of the family Rhodobacteraceae.</title>
        <authorList>
            <person name="Szuroczki S."/>
            <person name="Abbaszade G."/>
            <person name="Buni D."/>
            <person name="Schumann P."/>
            <person name="Toth E."/>
        </authorList>
    </citation>
    <scope>NUCLEOTIDE SEQUENCE</scope>
    <source>
        <strain evidence="2">RG-N-1a</strain>
    </source>
</reference>
<dbReference type="AlphaFoldDB" id="A0A8X8KNE4"/>
<keyword evidence="3" id="KW-1185">Reference proteome</keyword>
<dbReference type="GO" id="GO:0016787">
    <property type="term" value="F:hydrolase activity"/>
    <property type="evidence" value="ECO:0007669"/>
    <property type="project" value="UniProtKB-KW"/>
</dbReference>
<dbReference type="PANTHER" id="PTHR43194:SF2">
    <property type="entry name" value="PEROXISOMAL MEMBRANE PROTEIN LPX1"/>
    <property type="match status" value="1"/>
</dbReference>
<evidence type="ECO:0000313" key="2">
    <source>
        <dbReference type="EMBL" id="NUB43701.1"/>
    </source>
</evidence>
<protein>
    <submittedName>
        <fullName evidence="2">Alpha/beta fold hydrolase</fullName>
    </submittedName>
</protein>
<dbReference type="Proteomes" id="UP000484076">
    <property type="component" value="Unassembled WGS sequence"/>
</dbReference>
<dbReference type="InterPro" id="IPR029058">
    <property type="entry name" value="AB_hydrolase_fold"/>
</dbReference>
<evidence type="ECO:0000313" key="3">
    <source>
        <dbReference type="Proteomes" id="UP000484076"/>
    </source>
</evidence>
<dbReference type="RefSeq" id="WP_152824508.1">
    <property type="nucleotide sequence ID" value="NZ_WHUT02000002.1"/>
</dbReference>
<dbReference type="Pfam" id="PF12697">
    <property type="entry name" value="Abhydrolase_6"/>
    <property type="match status" value="1"/>
</dbReference>
<dbReference type="InterPro" id="IPR000073">
    <property type="entry name" value="AB_hydrolase_1"/>
</dbReference>
<dbReference type="EMBL" id="WHUT02000002">
    <property type="protein sequence ID" value="NUB43701.1"/>
    <property type="molecule type" value="Genomic_DNA"/>
</dbReference>
<dbReference type="Gene3D" id="3.40.50.1820">
    <property type="entry name" value="alpha/beta hydrolase"/>
    <property type="match status" value="1"/>
</dbReference>
<dbReference type="SUPFAM" id="SSF53474">
    <property type="entry name" value="alpha/beta-Hydrolases"/>
    <property type="match status" value="1"/>
</dbReference>